<feature type="region of interest" description="Disordered" evidence="5">
    <location>
        <begin position="1429"/>
        <end position="1503"/>
    </location>
</feature>
<proteinExistence type="predicted"/>
<evidence type="ECO:0000313" key="8">
    <source>
        <dbReference type="EMBL" id="KAA0166762.1"/>
    </source>
</evidence>
<feature type="transmembrane region" description="Helical" evidence="6">
    <location>
        <begin position="898"/>
        <end position="919"/>
    </location>
</feature>
<keyword evidence="3 6" id="KW-1133">Transmembrane helix</keyword>
<dbReference type="Pfam" id="PF00520">
    <property type="entry name" value="Ion_trans"/>
    <property type="match status" value="4"/>
</dbReference>
<feature type="transmembrane region" description="Helical" evidence="6">
    <location>
        <begin position="276"/>
        <end position="295"/>
    </location>
</feature>
<evidence type="ECO:0000256" key="1">
    <source>
        <dbReference type="ARBA" id="ARBA00004141"/>
    </source>
</evidence>
<dbReference type="Gene3D" id="1.10.287.70">
    <property type="match status" value="4"/>
</dbReference>
<sequence>MLAEPDSCASRVRRWRAWLLRHVVKARWFDGVVLACIVASSVVLALANPLAAPGDPLQDGLNVADLVFLSVFAAGERMIEAEEREANDGSGPGYFDVGWNWLDFAIVVSGAVEATAGSGGGSSASALRLLRALRPLRSINRLRALKVIVATLLTSFGDLAQVGVLLLFLWAVFSVAAMQLFGGALHQRCAAPGEVLSPNRNPVTGVPSLDAAASIVGFCSSPGGPPTPLPNHSDAQISSSGSTGELLQPLGQCPPGLQCGVASRDPWFGYASFDNFGLALLNVYVVTSLANWTALMYMTFDAVGPGAFAFFLLLTLLTSFFAINLVVAVILRRFEDATADTEDEAAGAESATQEEELAAAMETLRAARDATSAAVAATLAQARAGHSASVEPSPTVSGASGDGRGAFEVSTGGEASAMSGATNGWEDATAGLPVAASRGSDRRSAGQATEELSSEALTGDTSMMSAADKVAFAGTLTAALALDTGSQRLLRVPARMRAAVAAEQQKRLRVVDLAAVAQKSTSRLVKFRPTEMVLEEGGLLAHAGTRLLSAMIFIRRADRILRQRLQYLEGKPAAVLWLNRAVQSGVFASLIMLAIVANTVVLAMDRYDLTAGEDFVLESINAGLTFLFAAEMAAKLLGLGWREYAADGFNRFDALIVVVSLVELAVSGLPSRPADPSVPATIVSGGALSVLRTFRLLRVLKLARTVKSVRTLLLAILDSLPDVGWMTALLVLFLFIFSVLGVQLFAGVMGGVEDAGIAFDSFSESVLAVLQIVTGDDFPLAMSAVAEGSGSGWSIAYFLLLQSFGAYIVISLFVAVLLAKLAQQTDDSLDEEDFTSLALAWREKSLRSVPADPAATSGHVIDPRTWGPGVDPPTDLALGCLSPASCARQRAYRLAHSPWVEAVVLCLILLSCVCLALDSPELDPSSQLAVALQWLNVVFAVLFALEAAMKTKAACNGTFTGEDGSVVAREWGPTAADFDSYPGAMLTLFQASTLSAWAEMARVMMAARGVDLAPSGNGSPFSLVYMASFVVVGSWLCLQLFTGVVIDRFSQLRRELDGSAFQTEKQRRWANTRKLLRAVNLEVRNDPPAGCLRRAAFNVVEHAWFEPAVLGVILANTLAMTLQYYGQSPAWAAALETADWVFLGIFTAEACLKLLGLGPAVYFKDRWNAFDAAVLVVSYASLAFPSGTGAPVLRVFRLGRVLRLVRRARTLHNLFQTLVMALPALYNVGGLLAVLFFVFSVVSMGVCGDAAFEDPDGEGISRFAHFRNIGMSLMTLYRVSTNDAWEGIMRSCRAAAPTPAGESLVTLFFVVFMVTVSMSMLQLLIAVVIETFTERQEADAQEETLERVRLWTSTWNREYDPTAERWVPASLFASLQCDAPAPFGFATTALSRASVQRLLLRVRVEVVKRPHGTVAKAAARFMARRYGAVKAGNGQRRKHDRKPGLGSSGTAVLPHGLAAEPLQRRAGRPPALTSVTSAGQHPLMASASRERGGRSGRSSSWASSRWLAANARPTGESAGSIDQRRGPTALEKPELWVVEFNSAIHALAKVVIGLRTSTDNRRQLLTRRFFLHEWFAVETISLWWLEIERRARHEAMAQSSGADEWPE</sequence>
<dbReference type="InterPro" id="IPR005821">
    <property type="entry name" value="Ion_trans_dom"/>
</dbReference>
<feature type="transmembrane region" description="Helical" evidence="6">
    <location>
        <begin position="1169"/>
        <end position="1193"/>
    </location>
</feature>
<feature type="transmembrane region" description="Helical" evidence="6">
    <location>
        <begin position="1214"/>
        <end position="1239"/>
    </location>
</feature>
<evidence type="ECO:0000256" key="5">
    <source>
        <dbReference type="SAM" id="MobiDB-lite"/>
    </source>
</evidence>
<dbReference type="Proteomes" id="UP000325113">
    <property type="component" value="Unassembled WGS sequence"/>
</dbReference>
<keyword evidence="2 6" id="KW-0812">Transmembrane</keyword>
<evidence type="ECO:0000256" key="6">
    <source>
        <dbReference type="SAM" id="Phobius"/>
    </source>
</evidence>
<feature type="transmembrane region" description="Helical" evidence="6">
    <location>
        <begin position="1108"/>
        <end position="1126"/>
    </location>
</feature>
<dbReference type="GO" id="GO:0001518">
    <property type="term" value="C:voltage-gated sodium channel complex"/>
    <property type="evidence" value="ECO:0007669"/>
    <property type="project" value="TreeGrafter"/>
</dbReference>
<evidence type="ECO:0000313" key="9">
    <source>
        <dbReference type="Proteomes" id="UP000325113"/>
    </source>
</evidence>
<feature type="transmembrane region" description="Helical" evidence="6">
    <location>
        <begin position="925"/>
        <end position="945"/>
    </location>
</feature>
<feature type="transmembrane region" description="Helical" evidence="6">
    <location>
        <begin position="147"/>
        <end position="173"/>
    </location>
</feature>
<feature type="domain" description="Ion transport" evidence="7">
    <location>
        <begin position="586"/>
        <end position="827"/>
    </location>
</feature>
<dbReference type="InterPro" id="IPR043203">
    <property type="entry name" value="VGCC_Ca_Na"/>
</dbReference>
<reference evidence="8 9" key="1">
    <citation type="submission" date="2019-07" db="EMBL/GenBank/DDBJ databases">
        <title>Genomes of Cafeteria roenbergensis.</title>
        <authorList>
            <person name="Fischer M.G."/>
            <person name="Hackl T."/>
            <person name="Roman M."/>
        </authorList>
    </citation>
    <scope>NUCLEOTIDE SEQUENCE [LARGE SCALE GENOMIC DNA]</scope>
    <source>
        <strain evidence="8 9">Cflag</strain>
    </source>
</reference>
<evidence type="ECO:0000256" key="2">
    <source>
        <dbReference type="ARBA" id="ARBA00022692"/>
    </source>
</evidence>
<gene>
    <name evidence="8" type="ORF">FNF31_01137</name>
</gene>
<comment type="subcellular location">
    <subcellularLocation>
        <location evidence="1">Membrane</location>
        <topology evidence="1">Multi-pass membrane protein</topology>
    </subcellularLocation>
</comment>
<evidence type="ECO:0000259" key="7">
    <source>
        <dbReference type="Pfam" id="PF00520"/>
    </source>
</evidence>
<dbReference type="EMBL" id="VLTM01000007">
    <property type="protein sequence ID" value="KAA0166762.1"/>
    <property type="molecule type" value="Genomic_DNA"/>
</dbReference>
<keyword evidence="4 6" id="KW-0472">Membrane</keyword>
<accession>A0A5A8DMY5</accession>
<dbReference type="Gene3D" id="1.20.120.350">
    <property type="entry name" value="Voltage-gated potassium channels. Chain C"/>
    <property type="match status" value="3"/>
</dbReference>
<dbReference type="PANTHER" id="PTHR10037:SF62">
    <property type="entry name" value="SODIUM CHANNEL PROTEIN 60E"/>
    <property type="match status" value="1"/>
</dbReference>
<feature type="domain" description="Ion transport" evidence="7">
    <location>
        <begin position="27"/>
        <end position="341"/>
    </location>
</feature>
<feature type="transmembrane region" description="Helical" evidence="6">
    <location>
        <begin position="1307"/>
        <end position="1329"/>
    </location>
</feature>
<name>A0A5A8DMY5_CAFRO</name>
<protein>
    <recommendedName>
        <fullName evidence="7">Ion transport domain-containing protein</fullName>
    </recommendedName>
</protein>
<feature type="transmembrane region" description="Helical" evidence="6">
    <location>
        <begin position="575"/>
        <end position="600"/>
    </location>
</feature>
<feature type="domain" description="Ion transport" evidence="7">
    <location>
        <begin position="976"/>
        <end position="1055"/>
    </location>
</feature>
<organism evidence="8 9">
    <name type="scientific">Cafeteria roenbergensis</name>
    <name type="common">Marine flagellate</name>
    <dbReference type="NCBI Taxonomy" id="33653"/>
    <lineage>
        <taxon>Eukaryota</taxon>
        <taxon>Sar</taxon>
        <taxon>Stramenopiles</taxon>
        <taxon>Bigyra</taxon>
        <taxon>Opalozoa</taxon>
        <taxon>Bicosoecida</taxon>
        <taxon>Cafeteriaceae</taxon>
        <taxon>Cafeteria</taxon>
    </lineage>
</organism>
<feature type="transmembrane region" description="Helical" evidence="6">
    <location>
        <begin position="620"/>
        <end position="640"/>
    </location>
</feature>
<feature type="transmembrane region" description="Helical" evidence="6">
    <location>
        <begin position="723"/>
        <end position="746"/>
    </location>
</feature>
<feature type="compositionally biased region" description="Polar residues" evidence="5">
    <location>
        <begin position="446"/>
        <end position="456"/>
    </location>
</feature>
<evidence type="ECO:0000256" key="4">
    <source>
        <dbReference type="ARBA" id="ARBA00023136"/>
    </source>
</evidence>
<feature type="transmembrane region" description="Helical" evidence="6">
    <location>
        <begin position="28"/>
        <end position="47"/>
    </location>
</feature>
<feature type="transmembrane region" description="Helical" evidence="6">
    <location>
        <begin position="1138"/>
        <end position="1163"/>
    </location>
</feature>
<feature type="transmembrane region" description="Helical" evidence="6">
    <location>
        <begin position="307"/>
        <end position="331"/>
    </location>
</feature>
<dbReference type="GO" id="GO:0005248">
    <property type="term" value="F:voltage-gated sodium channel activity"/>
    <property type="evidence" value="ECO:0007669"/>
    <property type="project" value="TreeGrafter"/>
</dbReference>
<dbReference type="PANTHER" id="PTHR10037">
    <property type="entry name" value="VOLTAGE-GATED CATION CHANNEL CALCIUM AND SODIUM"/>
    <property type="match status" value="1"/>
</dbReference>
<feature type="transmembrane region" description="Helical" evidence="6">
    <location>
        <begin position="1023"/>
        <end position="1046"/>
    </location>
</feature>
<dbReference type="InterPro" id="IPR027359">
    <property type="entry name" value="Volt_channel_dom_sf"/>
</dbReference>
<feature type="domain" description="Ion transport" evidence="7">
    <location>
        <begin position="1102"/>
        <end position="1337"/>
    </location>
</feature>
<comment type="caution">
    <text evidence="8">The sequence shown here is derived from an EMBL/GenBank/DDBJ whole genome shotgun (WGS) entry which is preliminary data.</text>
</comment>
<feature type="transmembrane region" description="Helical" evidence="6">
    <location>
        <begin position="795"/>
        <end position="819"/>
    </location>
</feature>
<feature type="region of interest" description="Disordered" evidence="5">
    <location>
        <begin position="385"/>
        <end position="456"/>
    </location>
</feature>
<evidence type="ECO:0000256" key="3">
    <source>
        <dbReference type="ARBA" id="ARBA00022989"/>
    </source>
</evidence>
<dbReference type="SUPFAM" id="SSF81324">
    <property type="entry name" value="Voltage-gated potassium channels"/>
    <property type="match status" value="4"/>
</dbReference>